<keyword evidence="2" id="KW-1185">Reference proteome</keyword>
<reference evidence="2" key="1">
    <citation type="submission" date="2015-03" db="EMBL/GenBank/DDBJ databases">
        <title>Draft genome sequence of a novel methanotroph (Sn10-6) isolated from flooded ricefield rhizosphere in India.</title>
        <authorList>
            <person name="Pandit P.S."/>
            <person name="Pore S.D."/>
            <person name="Arora P."/>
            <person name="Kapse N.G."/>
            <person name="Dhakephalkar P.K."/>
            <person name="Rahalkar M.C."/>
        </authorList>
    </citation>
    <scope>NUCLEOTIDE SEQUENCE [LARGE SCALE GENOMIC DNA]</scope>
    <source>
        <strain evidence="2">Sn10-6</strain>
    </source>
</reference>
<name>A0A0F3IK90_9GAMM</name>
<gene>
    <name evidence="1" type="ORF">VZ94_07875</name>
</gene>
<dbReference type="EMBL" id="LAJX01000072">
    <property type="protein sequence ID" value="KJV06963.1"/>
    <property type="molecule type" value="Genomic_DNA"/>
</dbReference>
<protein>
    <recommendedName>
        <fullName evidence="3">Sporulation stage II protein D amidase enhancer LytB N-terminal domain-containing protein</fullName>
    </recommendedName>
</protein>
<evidence type="ECO:0008006" key="3">
    <source>
        <dbReference type="Google" id="ProtNLM"/>
    </source>
</evidence>
<sequence>MKLKPYKRKWYKRTRPSRCLYEVGSAVLLFGLLSQHVELQHTSLNALNELATLGYQIPKDAEPVRVFPSLTEGSFSASHAGGWRPGSIFLRSQPEGELGAEVYLRHELFHEASFRTCHGVLPNWAEEMAAMHFSGELKHTEATWPSDAEINAFKHRQQQSAQLTQTDIALLKRIAVNTAWPTQPCAVPPALKKLLTNTELTSGYVLINLASARIVARGGDWRSVTPPGSLLKLPYAAALASANSSELGNELAASDTDKLLLRRGQFSDTLYQTLLSPIAHQQLPKQSINTTTDNPSAWLGERLSSGEFPIQASLPELALSLRAALLLKPDYFQGLSQNGSTPDSTLAGQAEDLLQVIRQQHVIVKTGSVSTATGQPLFGLMALAWPASKPVYLAIIRQAGVRGASLLAEAVSQLKQWQRQFPVSQANVRVHVLSLLPRESWQVDGSCPELTTQTSRFNLCGQYRVDANAQGSRSIRYFQGIFDNLPNRQLVLTTDVFSYTEGVLSAEAQTLTGSARAAMRAAIAWNGRQGQHRHSEANALCDTTHCMVFMGALQPSHTAIEPLDNHLLDVLTELAHRTNTNWLSFAKGGEQRWQTYWPQAQLTQLLAEPWIQDIRRERRKTGDIWIHLYYAEQEETLSCEVFRNRLKLASCPDTITLAPDQASWVFSGIGEGHGLGLSLSRAQALSEQGMSAEQILIDAYQRK</sequence>
<dbReference type="Proteomes" id="UP000033684">
    <property type="component" value="Unassembled WGS sequence"/>
</dbReference>
<dbReference type="OrthoDB" id="5559181at2"/>
<dbReference type="RefSeq" id="WP_045778803.1">
    <property type="nucleotide sequence ID" value="NZ_LAJX01000072.1"/>
</dbReference>
<evidence type="ECO:0000313" key="2">
    <source>
        <dbReference type="Proteomes" id="UP000033684"/>
    </source>
</evidence>
<accession>A0A0F3IK90</accession>
<reference evidence="1 2" key="2">
    <citation type="journal article" date="2016" name="Microb. Ecol.">
        <title>Genome Characteristics of a Novel Type I Methanotroph (Sn10-6) Isolated from a Flooded Indian Rice Field.</title>
        <authorList>
            <person name="Rahalkar M.C."/>
            <person name="Pandit P.S."/>
            <person name="Dhakephalkar P.K."/>
            <person name="Pore S."/>
            <person name="Arora P."/>
            <person name="Kapse N."/>
        </authorList>
    </citation>
    <scope>NUCLEOTIDE SEQUENCE [LARGE SCALE GENOMIC DNA]</scope>
    <source>
        <strain evidence="1 2">Sn10-6</strain>
    </source>
</reference>
<dbReference type="PATRIC" id="fig|1632867.3.peg.5205"/>
<evidence type="ECO:0000313" key="1">
    <source>
        <dbReference type="EMBL" id="KJV06963.1"/>
    </source>
</evidence>
<dbReference type="AlphaFoldDB" id="A0A0F3IK90"/>
<organism evidence="1 2">
    <name type="scientific">Methylocucumis oryzae</name>
    <dbReference type="NCBI Taxonomy" id="1632867"/>
    <lineage>
        <taxon>Bacteria</taxon>
        <taxon>Pseudomonadati</taxon>
        <taxon>Pseudomonadota</taxon>
        <taxon>Gammaproteobacteria</taxon>
        <taxon>Methylococcales</taxon>
        <taxon>Methylococcaceae</taxon>
        <taxon>Methylocucumis</taxon>
    </lineage>
</organism>
<comment type="caution">
    <text evidence="1">The sequence shown here is derived from an EMBL/GenBank/DDBJ whole genome shotgun (WGS) entry which is preliminary data.</text>
</comment>
<proteinExistence type="predicted"/>